<comment type="caution">
    <text evidence="2">The sequence shown here is derived from an EMBL/GenBank/DDBJ whole genome shotgun (WGS) entry which is preliminary data.</text>
</comment>
<dbReference type="OrthoDB" id="9781481at2"/>
<dbReference type="InterPro" id="IPR052934">
    <property type="entry name" value="Methyl-DNA_Rec/Restrict_Enz"/>
</dbReference>
<dbReference type="EMBL" id="MASR01000001">
    <property type="protein sequence ID" value="OFE12757.1"/>
    <property type="molecule type" value="Genomic_DNA"/>
</dbReference>
<dbReference type="PANTHER" id="PTHR37291">
    <property type="entry name" value="5-METHYLCYTOSINE-SPECIFIC RESTRICTION ENZYME B"/>
    <property type="match status" value="1"/>
</dbReference>
<accession>A0A1E8CKF4</accession>
<name>A0A1E8CKF4_9GAMM</name>
<dbReference type="Proteomes" id="UP000175669">
    <property type="component" value="Unassembled WGS sequence"/>
</dbReference>
<dbReference type="InterPro" id="IPR003593">
    <property type="entry name" value="AAA+_ATPase"/>
</dbReference>
<dbReference type="SUPFAM" id="SSF52540">
    <property type="entry name" value="P-loop containing nucleoside triphosphate hydrolases"/>
    <property type="match status" value="1"/>
</dbReference>
<dbReference type="GO" id="GO:0005524">
    <property type="term" value="F:ATP binding"/>
    <property type="evidence" value="ECO:0007669"/>
    <property type="project" value="InterPro"/>
</dbReference>
<dbReference type="Pfam" id="PF07728">
    <property type="entry name" value="AAA_5"/>
    <property type="match status" value="1"/>
</dbReference>
<protein>
    <recommendedName>
        <fullName evidence="1">AAA+ ATPase domain-containing protein</fullName>
    </recommendedName>
</protein>
<evidence type="ECO:0000313" key="3">
    <source>
        <dbReference type="Proteomes" id="UP000175669"/>
    </source>
</evidence>
<evidence type="ECO:0000259" key="1">
    <source>
        <dbReference type="SMART" id="SM00382"/>
    </source>
</evidence>
<dbReference type="AlphaFoldDB" id="A0A1E8CKF4"/>
<dbReference type="InterPro" id="IPR011704">
    <property type="entry name" value="ATPase_dyneun-rel_AAA"/>
</dbReference>
<dbReference type="PANTHER" id="PTHR37291:SF1">
    <property type="entry name" value="TYPE IV METHYL-DIRECTED RESTRICTION ENZYME ECOKMCRB SUBUNIT"/>
    <property type="match status" value="1"/>
</dbReference>
<proteinExistence type="predicted"/>
<dbReference type="InterPro" id="IPR027417">
    <property type="entry name" value="P-loop_NTPase"/>
</dbReference>
<dbReference type="RefSeq" id="WP_070116366.1">
    <property type="nucleotide sequence ID" value="NZ_MASR01000001.1"/>
</dbReference>
<dbReference type="Gene3D" id="3.40.50.300">
    <property type="entry name" value="P-loop containing nucleotide triphosphate hydrolases"/>
    <property type="match status" value="1"/>
</dbReference>
<evidence type="ECO:0000313" key="2">
    <source>
        <dbReference type="EMBL" id="OFE12757.1"/>
    </source>
</evidence>
<dbReference type="STRING" id="1524254.PHACT_06075"/>
<reference evidence="3" key="1">
    <citation type="submission" date="2016-07" db="EMBL/GenBank/DDBJ databases">
        <authorList>
            <person name="Florea S."/>
            <person name="Webb J.S."/>
            <person name="Jaromczyk J."/>
            <person name="Schardl C.L."/>
        </authorList>
    </citation>
    <scope>NUCLEOTIDE SEQUENCE [LARGE SCALE GENOMIC DNA]</scope>
    <source>
        <strain evidence="3">KCTC 42131</strain>
    </source>
</reference>
<keyword evidence="3" id="KW-1185">Reference proteome</keyword>
<gene>
    <name evidence="2" type="ORF">PHACT_06075</name>
</gene>
<dbReference type="GO" id="GO:0016887">
    <property type="term" value="F:ATP hydrolysis activity"/>
    <property type="evidence" value="ECO:0007669"/>
    <property type="project" value="InterPro"/>
</dbReference>
<organism evidence="2 3">
    <name type="scientific">Pseudohongiella acticola</name>
    <dbReference type="NCBI Taxonomy" id="1524254"/>
    <lineage>
        <taxon>Bacteria</taxon>
        <taxon>Pseudomonadati</taxon>
        <taxon>Pseudomonadota</taxon>
        <taxon>Gammaproteobacteria</taxon>
        <taxon>Pseudomonadales</taxon>
        <taxon>Pseudohongiellaceae</taxon>
        <taxon>Pseudohongiella</taxon>
    </lineage>
</organism>
<feature type="domain" description="AAA+ ATPase" evidence="1">
    <location>
        <begin position="14"/>
        <end position="234"/>
    </location>
</feature>
<dbReference type="SMART" id="SM00382">
    <property type="entry name" value="AAA"/>
    <property type="match status" value="1"/>
</dbReference>
<sequence length="393" mass="43899">MTNKIDDILSSWSAGRNALLYGPPATGKTRLISELFDALNNPPKAHKGILLDVADAAKPFSRPEQEITIPQPIKVVWTTFHQSYGYEDFVMGLRPEITDTGTRLQPWAGIFLDAALELADSESEYKSVVIFIDEINRGNAARIFGEFMTFLDFDYRDGGLVPLPLPLRQLTYEEGQSEEISRPGGKSASIPEGFTFPRHIYIVSTMNSVDRAAVPIDSALARRFNRIEMRPSLSVLAQLWDLDETTIPAPTDANWETLSPFVTSYLLLDRLNVAVSTDLGREFEFGHGLLTPVLAKKTADDGTIQPVEENDAWRSLAKTWDEMLFPQLEDRYSGRPQQLLDLLHVDTAPPAGGYAWTLRTNLGSTVAASTLAPVRVSELDIEVIKRSFRWLTR</sequence>